<evidence type="ECO:0000313" key="4">
    <source>
        <dbReference type="Proteomes" id="UP001208656"/>
    </source>
</evidence>
<dbReference type="Gene3D" id="1.10.260.40">
    <property type="entry name" value="lambda repressor-like DNA-binding domains"/>
    <property type="match status" value="1"/>
</dbReference>
<dbReference type="InterPro" id="IPR001387">
    <property type="entry name" value="Cro/C1-type_HTH"/>
</dbReference>
<dbReference type="SMART" id="SM00530">
    <property type="entry name" value="HTH_XRE"/>
    <property type="match status" value="1"/>
</dbReference>
<evidence type="ECO:0000259" key="2">
    <source>
        <dbReference type="PROSITE" id="PS50943"/>
    </source>
</evidence>
<keyword evidence="4" id="KW-1185">Reference proteome</keyword>
<comment type="caution">
    <text evidence="3">The sequence shown here is derived from an EMBL/GenBank/DDBJ whole genome shotgun (WGS) entry which is preliminary data.</text>
</comment>
<evidence type="ECO:0000256" key="1">
    <source>
        <dbReference type="ARBA" id="ARBA00023125"/>
    </source>
</evidence>
<dbReference type="RefSeq" id="WP_263061665.1">
    <property type="nucleotide sequence ID" value="NZ_JAOUSE010000025.1"/>
</dbReference>
<sequence>MRYGDRLKKLRESKKLSQQQLAEKLNINRSTYARYELNQTQPDYETLQRLADFYDVSTDYILTGINTKLTEKDERDVAKRMEKIKQDLAADGGLSFYGEPLSEEAKESLLEAMEYAVRTAQRINKKYIPKKYREEGDN</sequence>
<accession>A0ABT2WGJ2</accession>
<dbReference type="EMBL" id="JAOUSE010000025">
    <property type="protein sequence ID" value="MCU9594596.1"/>
    <property type="molecule type" value="Genomic_DNA"/>
</dbReference>
<dbReference type="PANTHER" id="PTHR46558">
    <property type="entry name" value="TRACRIPTIONAL REGULATORY PROTEIN-RELATED-RELATED"/>
    <property type="match status" value="1"/>
</dbReference>
<dbReference type="CDD" id="cd00093">
    <property type="entry name" value="HTH_XRE"/>
    <property type="match status" value="1"/>
</dbReference>
<protein>
    <submittedName>
        <fullName evidence="3">Helix-turn-helix domain-containing protein</fullName>
    </submittedName>
</protein>
<dbReference type="Pfam" id="PF01381">
    <property type="entry name" value="HTH_3"/>
    <property type="match status" value="1"/>
</dbReference>
<reference evidence="3 4" key="1">
    <citation type="submission" date="2022-10" db="EMBL/GenBank/DDBJ databases">
        <title>Description of Fervidibacillus gen. nov. in the family Fervidibacillaceae fam. nov. with two species, Fervidibacillus albus sp. nov., and Fervidibacillus halotolerans sp. nov., isolated from tidal flat sediments.</title>
        <authorList>
            <person name="Kwon K.K."/>
            <person name="Yang S.-H."/>
        </authorList>
    </citation>
    <scope>NUCLEOTIDE SEQUENCE [LARGE SCALE GENOMIC DNA]</scope>
    <source>
        <strain evidence="3 4">DSM 23332</strain>
    </source>
</reference>
<organism evidence="3 4">
    <name type="scientific">Pallidibacillus thermolactis</name>
    <dbReference type="NCBI Taxonomy" id="251051"/>
    <lineage>
        <taxon>Bacteria</taxon>
        <taxon>Bacillati</taxon>
        <taxon>Bacillota</taxon>
        <taxon>Bacilli</taxon>
        <taxon>Bacillales</taxon>
        <taxon>Bacillaceae</taxon>
        <taxon>Pallidibacillus</taxon>
    </lineage>
</organism>
<name>A0ABT2WGJ2_9BACI</name>
<dbReference type="PROSITE" id="PS50943">
    <property type="entry name" value="HTH_CROC1"/>
    <property type="match status" value="1"/>
</dbReference>
<dbReference type="Proteomes" id="UP001208656">
    <property type="component" value="Unassembled WGS sequence"/>
</dbReference>
<evidence type="ECO:0000313" key="3">
    <source>
        <dbReference type="EMBL" id="MCU9594596.1"/>
    </source>
</evidence>
<feature type="domain" description="HTH cro/C1-type" evidence="2">
    <location>
        <begin position="7"/>
        <end position="61"/>
    </location>
</feature>
<proteinExistence type="predicted"/>
<dbReference type="SUPFAM" id="SSF47413">
    <property type="entry name" value="lambda repressor-like DNA-binding domains"/>
    <property type="match status" value="1"/>
</dbReference>
<keyword evidence="1" id="KW-0238">DNA-binding</keyword>
<gene>
    <name evidence="3" type="ORF">OEV82_09020</name>
</gene>
<dbReference type="PANTHER" id="PTHR46558:SF14">
    <property type="entry name" value="HTH-TYPE TRANSCRIPTIONAL REGULATOR ANSR"/>
    <property type="match status" value="1"/>
</dbReference>
<dbReference type="InterPro" id="IPR010982">
    <property type="entry name" value="Lambda_DNA-bd_dom_sf"/>
</dbReference>